<organism evidence="1 2">
    <name type="scientific">Saccharothrix carnea</name>
    <dbReference type="NCBI Taxonomy" id="1280637"/>
    <lineage>
        <taxon>Bacteria</taxon>
        <taxon>Bacillati</taxon>
        <taxon>Actinomycetota</taxon>
        <taxon>Actinomycetes</taxon>
        <taxon>Pseudonocardiales</taxon>
        <taxon>Pseudonocardiaceae</taxon>
        <taxon>Saccharothrix</taxon>
    </lineage>
</organism>
<accession>A0A2P8IBB8</accession>
<evidence type="ECO:0000313" key="1">
    <source>
        <dbReference type="EMBL" id="PSL55751.1"/>
    </source>
</evidence>
<sequence length="236" mass="27142">MTATLFTGGSRRADDSGDLKNFLLDSSDLPKVDGLVRSETVSQEECHRLMVEGTKETYSHEEIFGQYCSLGEYIDVPYDVVFEYAANVHSMEEWTFSVRDLRHVGGGLYRGTEAIQPNTEIFIRADVMKGPEHGLVFYPCAWDQGHDLWMRYYFTFIDARKTLGRPGTVVLWTNCKHPYYDRSVTNVPDYIAEGRDRTDRYWVGDIWPNFDAIHKIEIGNLKRILEHRFASGHSPG</sequence>
<comment type="caution">
    <text evidence="1">The sequence shown here is derived from an EMBL/GenBank/DDBJ whole genome shotgun (WGS) entry which is preliminary data.</text>
</comment>
<dbReference type="SUPFAM" id="SSF55961">
    <property type="entry name" value="Bet v1-like"/>
    <property type="match status" value="1"/>
</dbReference>
<dbReference type="EMBL" id="PYAX01000004">
    <property type="protein sequence ID" value="PSL55751.1"/>
    <property type="molecule type" value="Genomic_DNA"/>
</dbReference>
<protein>
    <submittedName>
        <fullName evidence="1">Uncharacterized protein</fullName>
    </submittedName>
</protein>
<dbReference type="RefSeq" id="WP_106615495.1">
    <property type="nucleotide sequence ID" value="NZ_PYAX01000004.1"/>
</dbReference>
<reference evidence="1 2" key="1">
    <citation type="submission" date="2018-03" db="EMBL/GenBank/DDBJ databases">
        <title>Genomic Encyclopedia of Type Strains, Phase III (KMG-III): the genomes of soil and plant-associated and newly described type strains.</title>
        <authorList>
            <person name="Whitman W."/>
        </authorList>
    </citation>
    <scope>NUCLEOTIDE SEQUENCE [LARGE SCALE GENOMIC DNA]</scope>
    <source>
        <strain evidence="1 2">CGMCC 4.7097</strain>
    </source>
</reference>
<keyword evidence="2" id="KW-1185">Reference proteome</keyword>
<dbReference type="OrthoDB" id="4527744at2"/>
<evidence type="ECO:0000313" key="2">
    <source>
        <dbReference type="Proteomes" id="UP000241118"/>
    </source>
</evidence>
<gene>
    <name evidence="1" type="ORF">B0I31_10442</name>
</gene>
<dbReference type="AlphaFoldDB" id="A0A2P8IBB8"/>
<name>A0A2P8IBB8_SACCR</name>
<dbReference type="Proteomes" id="UP000241118">
    <property type="component" value="Unassembled WGS sequence"/>
</dbReference>
<proteinExistence type="predicted"/>